<accession>A0A815VL47</accession>
<protein>
    <submittedName>
        <fullName evidence="2">Uncharacterized protein</fullName>
    </submittedName>
</protein>
<proteinExistence type="predicted"/>
<dbReference type="EMBL" id="CAJNOR010005408">
    <property type="protein sequence ID" value="CAF1561178.1"/>
    <property type="molecule type" value="Genomic_DNA"/>
</dbReference>
<dbReference type="AlphaFoldDB" id="A0A815VL47"/>
<comment type="caution">
    <text evidence="2">The sequence shown here is derived from an EMBL/GenBank/DDBJ whole genome shotgun (WGS) entry which is preliminary data.</text>
</comment>
<name>A0A815VL47_ADIRI</name>
<feature type="transmembrane region" description="Helical" evidence="1">
    <location>
        <begin position="35"/>
        <end position="56"/>
    </location>
</feature>
<dbReference type="Proteomes" id="UP000663828">
    <property type="component" value="Unassembled WGS sequence"/>
</dbReference>
<dbReference type="EMBL" id="CAJNOJ010000893">
    <property type="protein sequence ID" value="CAF1531886.1"/>
    <property type="molecule type" value="Genomic_DNA"/>
</dbReference>
<keyword evidence="4" id="KW-1185">Reference proteome</keyword>
<reference evidence="2" key="1">
    <citation type="submission" date="2021-02" db="EMBL/GenBank/DDBJ databases">
        <authorList>
            <person name="Nowell W R."/>
        </authorList>
    </citation>
    <scope>NUCLEOTIDE SEQUENCE</scope>
</reference>
<sequence>MEKLKQYILNFNLFPSIPPSTDPYQLKNETISTKIFIILFILIMTILLLYTSLATITKTVNVQSPTIEKYFELYSKYSQTLSCPCTKISIDYGNILDIEYSLHQICQSDFISGEWIYSLDYVHFQGNSLIWYRDLLSIFPLFFQGLQLFCTTIEVIIHDSLKKFNSNQYVSTFLTPSEFFESQILLSINQFQTSLINDYALSLSMVQEMMESNSLYVTSEFNYELYKSNKTFYAVTSLYNNCTCDLVSSCIYTPTYNNTEFNITEADKLPGFYIGCYSSKGLLSSNLQFLYYKSYIERIRSIYRWVEEVEVSRLEKSISNIYSENSSVQELINKIMIDQWNSLIMYEKYYNECYPKLCTYSYQTRNDFIYIITTLVGLIGGVITTLKFIVPRIVKLFRRYVLKHTKIHSQTPTIQN</sequence>
<dbReference type="Proteomes" id="UP000663852">
    <property type="component" value="Unassembled WGS sequence"/>
</dbReference>
<evidence type="ECO:0000313" key="2">
    <source>
        <dbReference type="EMBL" id="CAF1531886.1"/>
    </source>
</evidence>
<keyword evidence="1" id="KW-0472">Membrane</keyword>
<evidence type="ECO:0000256" key="1">
    <source>
        <dbReference type="SAM" id="Phobius"/>
    </source>
</evidence>
<keyword evidence="1" id="KW-0812">Transmembrane</keyword>
<evidence type="ECO:0000313" key="5">
    <source>
        <dbReference type="Proteomes" id="UP000663852"/>
    </source>
</evidence>
<organism evidence="2 5">
    <name type="scientific">Adineta ricciae</name>
    <name type="common">Rotifer</name>
    <dbReference type="NCBI Taxonomy" id="249248"/>
    <lineage>
        <taxon>Eukaryota</taxon>
        <taxon>Metazoa</taxon>
        <taxon>Spiralia</taxon>
        <taxon>Gnathifera</taxon>
        <taxon>Rotifera</taxon>
        <taxon>Eurotatoria</taxon>
        <taxon>Bdelloidea</taxon>
        <taxon>Adinetida</taxon>
        <taxon>Adinetidae</taxon>
        <taxon>Adineta</taxon>
    </lineage>
</organism>
<keyword evidence="1" id="KW-1133">Transmembrane helix</keyword>
<evidence type="ECO:0000313" key="4">
    <source>
        <dbReference type="Proteomes" id="UP000663828"/>
    </source>
</evidence>
<evidence type="ECO:0000313" key="3">
    <source>
        <dbReference type="EMBL" id="CAF1561178.1"/>
    </source>
</evidence>
<feature type="transmembrane region" description="Helical" evidence="1">
    <location>
        <begin position="368"/>
        <end position="390"/>
    </location>
</feature>
<gene>
    <name evidence="2" type="ORF">EDS130_LOCUS44637</name>
    <name evidence="3" type="ORF">XAT740_LOCUS43631</name>
</gene>